<comment type="caution">
    <text evidence="2">The sequence shown here is derived from an EMBL/GenBank/DDBJ whole genome shotgun (WGS) entry which is preliminary data.</text>
</comment>
<name>A0A557RLS6_9GAMM</name>
<dbReference type="InterPro" id="IPR038255">
    <property type="entry name" value="PBS_linker_sf"/>
</dbReference>
<evidence type="ECO:0000313" key="3">
    <source>
        <dbReference type="Proteomes" id="UP000316688"/>
    </source>
</evidence>
<proteinExistence type="predicted"/>
<organism evidence="2 3">
    <name type="scientific">Spiribacter aquaticus</name>
    <dbReference type="NCBI Taxonomy" id="1935996"/>
    <lineage>
        <taxon>Bacteria</taxon>
        <taxon>Pseudomonadati</taxon>
        <taxon>Pseudomonadota</taxon>
        <taxon>Gammaproteobacteria</taxon>
        <taxon>Chromatiales</taxon>
        <taxon>Ectothiorhodospiraceae</taxon>
        <taxon>Spiribacter</taxon>
    </lineage>
</organism>
<dbReference type="Proteomes" id="UP000316688">
    <property type="component" value="Unassembled WGS sequence"/>
</dbReference>
<dbReference type="EMBL" id="VMKP01000001">
    <property type="protein sequence ID" value="TVO66130.1"/>
    <property type="molecule type" value="Genomic_DNA"/>
</dbReference>
<dbReference type="RefSeq" id="WP_144233722.1">
    <property type="nucleotide sequence ID" value="NZ_VMKP01000001.1"/>
</dbReference>
<sequence length="155" mass="16778">MAASDYVTDVQGLYVAYYGRWADVSGIDYWTRVVDADGGDLSSMVNQFGNSSEYENTYAEYLDDQGEIDDPSGIVTQLFQNMFDRAPDAEGLQFYVDALNSGESSLAEIALDIFNGAQNNDKAILDNKVTVAEYATEELEATGASYAGADDIAVA</sequence>
<evidence type="ECO:0000259" key="1">
    <source>
        <dbReference type="Pfam" id="PF13946"/>
    </source>
</evidence>
<dbReference type="AlphaFoldDB" id="A0A557RLS6"/>
<dbReference type="Gene3D" id="1.10.3130.20">
    <property type="entry name" value="Phycobilisome linker domain"/>
    <property type="match status" value="1"/>
</dbReference>
<reference evidence="2 3" key="1">
    <citation type="submission" date="2019-07" db="EMBL/GenBank/DDBJ databases">
        <title>Reclasification of Spiribacter aquaticus.</title>
        <authorList>
            <person name="Leon M.J."/>
            <person name="Sanchez-Porro C."/>
            <person name="Ventosa A."/>
        </authorList>
    </citation>
    <scope>NUCLEOTIDE SEQUENCE [LARGE SCALE GENOMIC DNA]</scope>
    <source>
        <strain evidence="2 3">SP30</strain>
    </source>
</reference>
<keyword evidence="3" id="KW-1185">Reference proteome</keyword>
<accession>A0A557RLS6</accession>
<protein>
    <submittedName>
        <fullName evidence="2">DUF4214 domain-containing protein</fullName>
    </submittedName>
</protein>
<feature type="domain" description="DUF4214" evidence="1">
    <location>
        <begin position="47"/>
        <end position="119"/>
    </location>
</feature>
<evidence type="ECO:0000313" key="2">
    <source>
        <dbReference type="EMBL" id="TVO66130.1"/>
    </source>
</evidence>
<dbReference type="Pfam" id="PF13946">
    <property type="entry name" value="DUF4214"/>
    <property type="match status" value="1"/>
</dbReference>
<dbReference type="InterPro" id="IPR025282">
    <property type="entry name" value="DUF4214"/>
</dbReference>
<gene>
    <name evidence="2" type="ORF">FPL11_00005</name>
</gene>